<organism evidence="1 2">
    <name type="scientific">Champsocephalus gunnari</name>
    <name type="common">Mackerel icefish</name>
    <dbReference type="NCBI Taxonomy" id="52237"/>
    <lineage>
        <taxon>Eukaryota</taxon>
        <taxon>Metazoa</taxon>
        <taxon>Chordata</taxon>
        <taxon>Craniata</taxon>
        <taxon>Vertebrata</taxon>
        <taxon>Euteleostomi</taxon>
        <taxon>Actinopterygii</taxon>
        <taxon>Neopterygii</taxon>
        <taxon>Teleostei</taxon>
        <taxon>Neoteleostei</taxon>
        <taxon>Acanthomorphata</taxon>
        <taxon>Eupercaria</taxon>
        <taxon>Perciformes</taxon>
        <taxon>Notothenioidei</taxon>
        <taxon>Channichthyidae</taxon>
        <taxon>Champsocephalus</taxon>
    </lineage>
</organism>
<keyword evidence="2" id="KW-1185">Reference proteome</keyword>
<accession>A0AAN8DG72</accession>
<proteinExistence type="predicted"/>
<evidence type="ECO:0000313" key="1">
    <source>
        <dbReference type="EMBL" id="KAK5921275.1"/>
    </source>
</evidence>
<dbReference type="EMBL" id="JAURVH010001523">
    <property type="protein sequence ID" value="KAK5921275.1"/>
    <property type="molecule type" value="Genomic_DNA"/>
</dbReference>
<dbReference type="Proteomes" id="UP001331515">
    <property type="component" value="Unassembled WGS sequence"/>
</dbReference>
<comment type="caution">
    <text evidence="1">The sequence shown here is derived from an EMBL/GenBank/DDBJ whole genome shotgun (WGS) entry which is preliminary data.</text>
</comment>
<dbReference type="AlphaFoldDB" id="A0AAN8DG72"/>
<name>A0AAN8DG72_CHAGU</name>
<gene>
    <name evidence="1" type="ORF">CgunFtcFv8_024992</name>
</gene>
<reference evidence="1 2" key="1">
    <citation type="journal article" date="2023" name="Mol. Biol. Evol.">
        <title>Genomics of Secondarily Temperate Adaptation in the Only Non-Antarctic Icefish.</title>
        <authorList>
            <person name="Rivera-Colon A.G."/>
            <person name="Rayamajhi N."/>
            <person name="Minhas B.F."/>
            <person name="Madrigal G."/>
            <person name="Bilyk K.T."/>
            <person name="Yoon V."/>
            <person name="Hune M."/>
            <person name="Gregory S."/>
            <person name="Cheng C.H.C."/>
            <person name="Catchen J.M."/>
        </authorList>
    </citation>
    <scope>NUCLEOTIDE SEQUENCE [LARGE SCALE GENOMIC DNA]</scope>
    <source>
        <tissue evidence="1">White muscle</tissue>
    </source>
</reference>
<evidence type="ECO:0000313" key="2">
    <source>
        <dbReference type="Proteomes" id="UP001331515"/>
    </source>
</evidence>
<protein>
    <submittedName>
        <fullName evidence="1">Uncharacterized protein</fullName>
    </submittedName>
</protein>
<sequence>MACSTTTCPTVLWNIEAPKKKGQWPDGVKDIHECYKETKPLIKLQQGGIEYTVDHEFIKEAKKTKQDITVVITSGT</sequence>